<dbReference type="SUPFAM" id="SSF51735">
    <property type="entry name" value="NAD(P)-binding Rossmann-fold domains"/>
    <property type="match status" value="1"/>
</dbReference>
<evidence type="ECO:0000313" key="4">
    <source>
        <dbReference type="EMBL" id="PVY40094.1"/>
    </source>
</evidence>
<comment type="caution">
    <text evidence="4">The sequence shown here is derived from an EMBL/GenBank/DDBJ whole genome shotgun (WGS) entry which is preliminary data.</text>
</comment>
<organism evidence="4 5">
    <name type="scientific">Victivallis vadensis</name>
    <dbReference type="NCBI Taxonomy" id="172901"/>
    <lineage>
        <taxon>Bacteria</taxon>
        <taxon>Pseudomonadati</taxon>
        <taxon>Lentisphaerota</taxon>
        <taxon>Lentisphaeria</taxon>
        <taxon>Victivallales</taxon>
        <taxon>Victivallaceae</taxon>
        <taxon>Victivallis</taxon>
    </lineage>
</organism>
<dbReference type="AlphaFoldDB" id="A0A2U1AUJ9"/>
<dbReference type="Gene3D" id="3.40.50.720">
    <property type="entry name" value="NAD(P)-binding Rossmann-like Domain"/>
    <property type="match status" value="1"/>
</dbReference>
<gene>
    <name evidence="4" type="ORF">C8D82_11895</name>
</gene>
<protein>
    <submittedName>
        <fullName evidence="4">Putative dehydrogenase</fullName>
    </submittedName>
</protein>
<dbReference type="PANTHER" id="PTHR43818">
    <property type="entry name" value="BCDNA.GH03377"/>
    <property type="match status" value="1"/>
</dbReference>
<name>A0A2U1AUJ9_9BACT</name>
<evidence type="ECO:0000313" key="5">
    <source>
        <dbReference type="Proteomes" id="UP000245959"/>
    </source>
</evidence>
<keyword evidence="1" id="KW-0560">Oxidoreductase</keyword>
<dbReference type="GO" id="GO:0016491">
    <property type="term" value="F:oxidoreductase activity"/>
    <property type="evidence" value="ECO:0007669"/>
    <property type="project" value="UniProtKB-KW"/>
</dbReference>
<dbReference type="PANTHER" id="PTHR43818:SF11">
    <property type="entry name" value="BCDNA.GH03377"/>
    <property type="match status" value="1"/>
</dbReference>
<keyword evidence="5" id="KW-1185">Reference proteome</keyword>
<dbReference type="InterPro" id="IPR055170">
    <property type="entry name" value="GFO_IDH_MocA-like_dom"/>
</dbReference>
<dbReference type="Pfam" id="PF01408">
    <property type="entry name" value="GFO_IDH_MocA"/>
    <property type="match status" value="1"/>
</dbReference>
<dbReference type="RefSeq" id="WP_116884513.1">
    <property type="nucleotide sequence ID" value="NZ_QEKH01000018.1"/>
</dbReference>
<reference evidence="4 5" key="1">
    <citation type="submission" date="2018-04" db="EMBL/GenBank/DDBJ databases">
        <title>Genomic Encyclopedia of Type Strains, Phase IV (KMG-IV): sequencing the most valuable type-strain genomes for metagenomic binning, comparative biology and taxonomic classification.</title>
        <authorList>
            <person name="Goeker M."/>
        </authorList>
    </citation>
    <scope>NUCLEOTIDE SEQUENCE [LARGE SCALE GENOMIC DNA]</scope>
    <source>
        <strain evidence="4 5">DSM 14823</strain>
    </source>
</reference>
<evidence type="ECO:0000259" key="3">
    <source>
        <dbReference type="Pfam" id="PF22725"/>
    </source>
</evidence>
<dbReference type="Proteomes" id="UP000245959">
    <property type="component" value="Unassembled WGS sequence"/>
</dbReference>
<dbReference type="InterPro" id="IPR036291">
    <property type="entry name" value="NAD(P)-bd_dom_sf"/>
</dbReference>
<dbReference type="EMBL" id="QEKH01000018">
    <property type="protein sequence ID" value="PVY40094.1"/>
    <property type="molecule type" value="Genomic_DNA"/>
</dbReference>
<dbReference type="InterPro" id="IPR000683">
    <property type="entry name" value="Gfo/Idh/MocA-like_OxRdtase_N"/>
</dbReference>
<dbReference type="SUPFAM" id="SSF55347">
    <property type="entry name" value="Glyceraldehyde-3-phosphate dehydrogenase-like, C-terminal domain"/>
    <property type="match status" value="1"/>
</dbReference>
<accession>A0A2U1AUJ9</accession>
<dbReference type="InterPro" id="IPR050463">
    <property type="entry name" value="Gfo/Idh/MocA_oxidrdct_glycsds"/>
</dbReference>
<sequence>MEKIKIGLYGDNGHQIWFAFQHPGAEIVAAAGIAPEKIPAEHRSELRFCDSLDELLQTDAQLISLCSPLRSEQAQHALRCLEAGRHVYAEKPCAFREEELDEIIRTSRRVGRRFHEMASVAFQAPYAALRKCVAAGTIGEVLQVVSQKSYPWRLERPADEHVDGGLIRQVGIYNLRFIEHLTGLRVTELFARETRLGNQGPQSECRRAVSFSMALSNGAIASGVSNYAGPCAPHWNSWGYENVRIFGVNGFVESVNGGETVRYYTPEQGVVPLDPNDGAIDWFDTVLDEIRTGKELIPVPLETELSPTRWVIRAGERPLRNLTGREH</sequence>
<evidence type="ECO:0000256" key="1">
    <source>
        <dbReference type="ARBA" id="ARBA00023002"/>
    </source>
</evidence>
<feature type="domain" description="Gfo/Idh/MocA-like oxidoreductase N-terminal" evidence="2">
    <location>
        <begin position="19"/>
        <end position="115"/>
    </location>
</feature>
<dbReference type="Pfam" id="PF22725">
    <property type="entry name" value="GFO_IDH_MocA_C3"/>
    <property type="match status" value="1"/>
</dbReference>
<evidence type="ECO:0000259" key="2">
    <source>
        <dbReference type="Pfam" id="PF01408"/>
    </source>
</evidence>
<feature type="domain" description="GFO/IDH/MocA-like oxidoreductase" evidence="3">
    <location>
        <begin position="126"/>
        <end position="250"/>
    </location>
</feature>
<dbReference type="Gene3D" id="3.30.360.10">
    <property type="entry name" value="Dihydrodipicolinate Reductase, domain 2"/>
    <property type="match status" value="1"/>
</dbReference>
<proteinExistence type="predicted"/>
<dbReference type="GeneID" id="78295808"/>
<dbReference type="GO" id="GO:0000166">
    <property type="term" value="F:nucleotide binding"/>
    <property type="evidence" value="ECO:0007669"/>
    <property type="project" value="InterPro"/>
</dbReference>